<keyword evidence="2 6" id="KW-0245">EGF-like domain</keyword>
<evidence type="ECO:0000256" key="7">
    <source>
        <dbReference type="SAM" id="Phobius"/>
    </source>
</evidence>
<evidence type="ECO:0000256" key="2">
    <source>
        <dbReference type="ARBA" id="ARBA00022536"/>
    </source>
</evidence>
<evidence type="ECO:0000313" key="10">
    <source>
        <dbReference type="EMBL" id="KAF2296656.1"/>
    </source>
</evidence>
<dbReference type="InterPro" id="IPR000152">
    <property type="entry name" value="EGF-type_Asp/Asn_hydroxyl_site"/>
</dbReference>
<comment type="caution">
    <text evidence="6">Lacks conserved residue(s) required for the propagation of feature annotation.</text>
</comment>
<keyword evidence="4" id="KW-0677">Repeat</keyword>
<evidence type="ECO:0000256" key="6">
    <source>
        <dbReference type="PROSITE-ProRule" id="PRU00076"/>
    </source>
</evidence>
<dbReference type="FunFam" id="2.10.25.10:FF:000038">
    <property type="entry name" value="Fibrillin 2"/>
    <property type="match status" value="1"/>
</dbReference>
<dbReference type="PROSITE" id="PS00010">
    <property type="entry name" value="ASX_HYDROXYL"/>
    <property type="match status" value="1"/>
</dbReference>
<dbReference type="SUPFAM" id="SSF57196">
    <property type="entry name" value="EGF/Laminin"/>
    <property type="match status" value="1"/>
</dbReference>
<dbReference type="GO" id="GO:0030247">
    <property type="term" value="F:polysaccharide binding"/>
    <property type="evidence" value="ECO:0007669"/>
    <property type="project" value="InterPro"/>
</dbReference>
<evidence type="ECO:0000256" key="4">
    <source>
        <dbReference type="ARBA" id="ARBA00022737"/>
    </source>
</evidence>
<evidence type="ECO:0000259" key="9">
    <source>
        <dbReference type="PROSITE" id="PS50026"/>
    </source>
</evidence>
<proteinExistence type="predicted"/>
<dbReference type="PROSITE" id="PS50026">
    <property type="entry name" value="EGF_3"/>
    <property type="match status" value="1"/>
</dbReference>
<keyword evidence="5" id="KW-1015">Disulfide bond</keyword>
<feature type="transmembrane region" description="Helical" evidence="7">
    <location>
        <begin position="279"/>
        <end position="303"/>
    </location>
</feature>
<reference evidence="10 11" key="1">
    <citation type="journal article" date="2020" name="Mol. Plant">
        <title>The Chromosome-Based Rubber Tree Genome Provides New Insights into Spurge Genome Evolution and Rubber Biosynthesis.</title>
        <authorList>
            <person name="Liu J."/>
            <person name="Shi C."/>
            <person name="Shi C.C."/>
            <person name="Li W."/>
            <person name="Zhang Q.J."/>
            <person name="Zhang Y."/>
            <person name="Li K."/>
            <person name="Lu H.F."/>
            <person name="Shi C."/>
            <person name="Zhu S.T."/>
            <person name="Xiao Z.Y."/>
            <person name="Nan H."/>
            <person name="Yue Y."/>
            <person name="Zhu X.G."/>
            <person name="Wu Y."/>
            <person name="Hong X.N."/>
            <person name="Fan G.Y."/>
            <person name="Tong Y."/>
            <person name="Zhang D."/>
            <person name="Mao C.L."/>
            <person name="Liu Y.L."/>
            <person name="Hao S.J."/>
            <person name="Liu W.Q."/>
            <person name="Lv M.Q."/>
            <person name="Zhang H.B."/>
            <person name="Liu Y."/>
            <person name="Hu-Tang G.R."/>
            <person name="Wang J.P."/>
            <person name="Wang J.H."/>
            <person name="Sun Y.H."/>
            <person name="Ni S.B."/>
            <person name="Chen W.B."/>
            <person name="Zhang X.C."/>
            <person name="Jiao Y.N."/>
            <person name="Eichler E.E."/>
            <person name="Li G.H."/>
            <person name="Liu X."/>
            <person name="Gao L.Z."/>
        </authorList>
    </citation>
    <scope>NUCLEOTIDE SEQUENCE [LARGE SCALE GENOMIC DNA]</scope>
    <source>
        <strain evidence="11">cv. GT1</strain>
        <tissue evidence="10">Leaf</tissue>
    </source>
</reference>
<protein>
    <recommendedName>
        <fullName evidence="9">EGF-like domain-containing protein</fullName>
    </recommendedName>
</protein>
<sequence>MGFQGMLMKFALIGLLVAAAATQEFPVAKPGCQDRCGNISIPYPFGLTDDCYLDPEFLITCNETFDPPRAFLTECRIIVTEMTLDGKLHIITFVSRDCYNTTSGTAADDNTSWSMLRLSKFVVSDTDNMFVAIGCNTEATVLGSLAVNHSYVYKVVARLHLPKGVRYFNVTVSSYQSDTSIADISPCSYAFIIETKSFKFASTNFSDQRYVARLPLVLNWNIGVQFLPHIDECKNSTLNNCDKICINTPGSFHCSCPEGYHGDGIKNGTGSGCIRGRSLVIRVTVGIGAGLAALLVVLGYTGVSRNGSS</sequence>
<organism evidence="10 11">
    <name type="scientific">Hevea brasiliensis</name>
    <name type="common">Para rubber tree</name>
    <name type="synonym">Siphonia brasiliensis</name>
    <dbReference type="NCBI Taxonomy" id="3981"/>
    <lineage>
        <taxon>Eukaryota</taxon>
        <taxon>Viridiplantae</taxon>
        <taxon>Streptophyta</taxon>
        <taxon>Embryophyta</taxon>
        <taxon>Tracheophyta</taxon>
        <taxon>Spermatophyta</taxon>
        <taxon>Magnoliopsida</taxon>
        <taxon>eudicotyledons</taxon>
        <taxon>Gunneridae</taxon>
        <taxon>Pentapetalae</taxon>
        <taxon>rosids</taxon>
        <taxon>fabids</taxon>
        <taxon>Malpighiales</taxon>
        <taxon>Euphorbiaceae</taxon>
        <taxon>Crotonoideae</taxon>
        <taxon>Micrandreae</taxon>
        <taxon>Hevea</taxon>
    </lineage>
</organism>
<feature type="signal peptide" evidence="8">
    <location>
        <begin position="1"/>
        <end position="22"/>
    </location>
</feature>
<dbReference type="Proteomes" id="UP000467840">
    <property type="component" value="Chromosome 18"/>
</dbReference>
<evidence type="ECO:0000313" key="11">
    <source>
        <dbReference type="Proteomes" id="UP000467840"/>
    </source>
</evidence>
<dbReference type="PANTHER" id="PTHR33491">
    <property type="entry name" value="OSJNBA0016N04.9 PROTEIN"/>
    <property type="match status" value="1"/>
</dbReference>
<feature type="chain" id="PRO_5025353545" description="EGF-like domain-containing protein" evidence="8">
    <location>
        <begin position="23"/>
        <end position="309"/>
    </location>
</feature>
<dbReference type="CDD" id="cd00054">
    <property type="entry name" value="EGF_CA"/>
    <property type="match status" value="1"/>
</dbReference>
<gene>
    <name evidence="10" type="ORF">GH714_000925</name>
</gene>
<feature type="domain" description="EGF-like" evidence="9">
    <location>
        <begin position="229"/>
        <end position="263"/>
    </location>
</feature>
<evidence type="ECO:0000256" key="5">
    <source>
        <dbReference type="ARBA" id="ARBA00023157"/>
    </source>
</evidence>
<keyword evidence="11" id="KW-1185">Reference proteome</keyword>
<dbReference type="Pfam" id="PF13947">
    <property type="entry name" value="GUB_WAK_bind"/>
    <property type="match status" value="1"/>
</dbReference>
<dbReference type="SMART" id="SM00179">
    <property type="entry name" value="EGF_CA"/>
    <property type="match status" value="1"/>
</dbReference>
<keyword evidence="7" id="KW-1133">Transmembrane helix</keyword>
<dbReference type="InterPro" id="IPR001881">
    <property type="entry name" value="EGF-like_Ca-bd_dom"/>
</dbReference>
<dbReference type="Gene3D" id="2.10.25.10">
    <property type="entry name" value="Laminin"/>
    <property type="match status" value="1"/>
</dbReference>
<evidence type="ECO:0000256" key="1">
    <source>
        <dbReference type="ARBA" id="ARBA00004167"/>
    </source>
</evidence>
<keyword evidence="7" id="KW-0812">Transmembrane</keyword>
<dbReference type="InterPro" id="IPR049883">
    <property type="entry name" value="NOTCH1_EGF-like"/>
</dbReference>
<comment type="caution">
    <text evidence="10">The sequence shown here is derived from an EMBL/GenBank/DDBJ whole genome shotgun (WGS) entry which is preliminary data.</text>
</comment>
<dbReference type="InterPro" id="IPR000742">
    <property type="entry name" value="EGF"/>
</dbReference>
<comment type="subcellular location">
    <subcellularLocation>
        <location evidence="1">Membrane</location>
        <topology evidence="1">Single-pass membrane protein</topology>
    </subcellularLocation>
</comment>
<dbReference type="SMART" id="SM00181">
    <property type="entry name" value="EGF"/>
    <property type="match status" value="1"/>
</dbReference>
<dbReference type="Pfam" id="PF07645">
    <property type="entry name" value="EGF_CA"/>
    <property type="match status" value="1"/>
</dbReference>
<keyword evidence="3 8" id="KW-0732">Signal</keyword>
<name>A0A6A6L9F1_HEVBR</name>
<evidence type="ECO:0000256" key="8">
    <source>
        <dbReference type="SAM" id="SignalP"/>
    </source>
</evidence>
<evidence type="ECO:0000256" key="3">
    <source>
        <dbReference type="ARBA" id="ARBA00022729"/>
    </source>
</evidence>
<dbReference type="InterPro" id="IPR025287">
    <property type="entry name" value="WAK_GUB"/>
</dbReference>
<accession>A0A6A6L9F1</accession>
<dbReference type="EMBL" id="JAAGAX010000012">
    <property type="protein sequence ID" value="KAF2296656.1"/>
    <property type="molecule type" value="Genomic_DNA"/>
</dbReference>
<keyword evidence="7" id="KW-0472">Membrane</keyword>
<dbReference type="GO" id="GO:0005509">
    <property type="term" value="F:calcium ion binding"/>
    <property type="evidence" value="ECO:0007669"/>
    <property type="project" value="InterPro"/>
</dbReference>
<dbReference type="AlphaFoldDB" id="A0A6A6L9F1"/>
<dbReference type="GO" id="GO:0016020">
    <property type="term" value="C:membrane"/>
    <property type="evidence" value="ECO:0007669"/>
    <property type="project" value="UniProtKB-SubCell"/>
</dbReference>